<keyword evidence="8" id="KW-1185">Reference proteome</keyword>
<dbReference type="SUPFAM" id="SSF55961">
    <property type="entry name" value="Bet v1-like"/>
    <property type="match status" value="1"/>
</dbReference>
<dbReference type="AlphaFoldDB" id="A0A9Q1I1C5"/>
<feature type="compositionally biased region" description="Basic residues" evidence="4">
    <location>
        <begin position="487"/>
        <end position="496"/>
    </location>
</feature>
<keyword evidence="2" id="KW-0343">GTPase activation</keyword>
<dbReference type="InterPro" id="IPR002913">
    <property type="entry name" value="START_lipid-bd_dom"/>
</dbReference>
<evidence type="ECO:0000256" key="3">
    <source>
        <dbReference type="ARBA" id="ARBA00022553"/>
    </source>
</evidence>
<evidence type="ECO:0008006" key="9">
    <source>
        <dbReference type="Google" id="ProtNLM"/>
    </source>
</evidence>
<comment type="caution">
    <text evidence="7">The sequence shown here is derived from an EMBL/GenBank/DDBJ whole genome shotgun (WGS) entry which is preliminary data.</text>
</comment>
<feature type="compositionally biased region" description="Low complexity" evidence="4">
    <location>
        <begin position="329"/>
        <end position="338"/>
    </location>
</feature>
<dbReference type="InterPro" id="IPR008936">
    <property type="entry name" value="Rho_GTPase_activation_prot"/>
</dbReference>
<feature type="compositionally biased region" description="Polar residues" evidence="4">
    <location>
        <begin position="813"/>
        <end position="822"/>
    </location>
</feature>
<accession>A0A9Q1I1C5</accession>
<feature type="region of interest" description="Disordered" evidence="4">
    <location>
        <begin position="808"/>
        <end position="838"/>
    </location>
</feature>
<feature type="compositionally biased region" description="Basic and acidic residues" evidence="4">
    <location>
        <begin position="469"/>
        <end position="486"/>
    </location>
</feature>
<dbReference type="PANTHER" id="PTHR12659:SF4">
    <property type="entry name" value="RHO-GAP DOMAIN-CONTAINING PROTEIN"/>
    <property type="match status" value="1"/>
</dbReference>
<dbReference type="PANTHER" id="PTHR12659">
    <property type="entry name" value="RHO-TYPE GTPASE ACTIVATING PROTEIN"/>
    <property type="match status" value="1"/>
</dbReference>
<evidence type="ECO:0000313" key="7">
    <source>
        <dbReference type="EMBL" id="KAJ8276814.1"/>
    </source>
</evidence>
<evidence type="ECO:0000313" key="8">
    <source>
        <dbReference type="Proteomes" id="UP001152803"/>
    </source>
</evidence>
<evidence type="ECO:0000256" key="1">
    <source>
        <dbReference type="ARBA" id="ARBA00004170"/>
    </source>
</evidence>
<dbReference type="Pfam" id="PF00620">
    <property type="entry name" value="RhoGAP"/>
    <property type="match status" value="1"/>
</dbReference>
<feature type="domain" description="START" evidence="6">
    <location>
        <begin position="889"/>
        <end position="1056"/>
    </location>
</feature>
<evidence type="ECO:0000259" key="6">
    <source>
        <dbReference type="PROSITE" id="PS50848"/>
    </source>
</evidence>
<dbReference type="GO" id="GO:0007165">
    <property type="term" value="P:signal transduction"/>
    <property type="evidence" value="ECO:0007669"/>
    <property type="project" value="InterPro"/>
</dbReference>
<dbReference type="InterPro" id="IPR013761">
    <property type="entry name" value="SAM/pointed_sf"/>
</dbReference>
<dbReference type="GO" id="GO:0030036">
    <property type="term" value="P:actin cytoskeleton organization"/>
    <property type="evidence" value="ECO:0007669"/>
    <property type="project" value="TreeGrafter"/>
</dbReference>
<gene>
    <name evidence="7" type="ORF">COCON_G00085660</name>
</gene>
<proteinExistence type="predicted"/>
<dbReference type="SUPFAM" id="SSF48350">
    <property type="entry name" value="GTPase activation domain, GAP"/>
    <property type="match status" value="1"/>
</dbReference>
<dbReference type="GO" id="GO:0008289">
    <property type="term" value="F:lipid binding"/>
    <property type="evidence" value="ECO:0007669"/>
    <property type="project" value="InterPro"/>
</dbReference>
<dbReference type="Gene3D" id="1.10.555.10">
    <property type="entry name" value="Rho GTPase activation protein"/>
    <property type="match status" value="1"/>
</dbReference>
<dbReference type="InterPro" id="IPR000198">
    <property type="entry name" value="RhoGAP_dom"/>
</dbReference>
<dbReference type="GO" id="GO:0016020">
    <property type="term" value="C:membrane"/>
    <property type="evidence" value="ECO:0007669"/>
    <property type="project" value="UniProtKB-SubCell"/>
</dbReference>
<feature type="compositionally biased region" description="Polar residues" evidence="4">
    <location>
        <begin position="450"/>
        <end position="466"/>
    </location>
</feature>
<dbReference type="Gene3D" id="3.30.530.20">
    <property type="match status" value="1"/>
</dbReference>
<dbReference type="Gene3D" id="1.10.287.2070">
    <property type="match status" value="1"/>
</dbReference>
<dbReference type="PROSITE" id="PS50848">
    <property type="entry name" value="START"/>
    <property type="match status" value="1"/>
</dbReference>
<dbReference type="SMART" id="SM00324">
    <property type="entry name" value="RhoGAP"/>
    <property type="match status" value="1"/>
</dbReference>
<feature type="region of interest" description="Disordered" evidence="4">
    <location>
        <begin position="375"/>
        <end position="395"/>
    </location>
</feature>
<feature type="region of interest" description="Disordered" evidence="4">
    <location>
        <begin position="263"/>
        <end position="361"/>
    </location>
</feature>
<organism evidence="7 8">
    <name type="scientific">Conger conger</name>
    <name type="common">Conger eel</name>
    <name type="synonym">Muraena conger</name>
    <dbReference type="NCBI Taxonomy" id="82655"/>
    <lineage>
        <taxon>Eukaryota</taxon>
        <taxon>Metazoa</taxon>
        <taxon>Chordata</taxon>
        <taxon>Craniata</taxon>
        <taxon>Vertebrata</taxon>
        <taxon>Euteleostomi</taxon>
        <taxon>Actinopterygii</taxon>
        <taxon>Neopterygii</taxon>
        <taxon>Teleostei</taxon>
        <taxon>Anguilliformes</taxon>
        <taxon>Congridae</taxon>
        <taxon>Conger</taxon>
    </lineage>
</organism>
<feature type="compositionally biased region" description="Low complexity" evidence="4">
    <location>
        <begin position="511"/>
        <end position="531"/>
    </location>
</feature>
<name>A0A9Q1I1C5_CONCO</name>
<evidence type="ECO:0000259" key="5">
    <source>
        <dbReference type="PROSITE" id="PS50238"/>
    </source>
</evidence>
<evidence type="ECO:0000256" key="2">
    <source>
        <dbReference type="ARBA" id="ARBA00022468"/>
    </source>
</evidence>
<dbReference type="InterPro" id="IPR023393">
    <property type="entry name" value="START-like_dom_sf"/>
</dbReference>
<feature type="compositionally biased region" description="Low complexity" evidence="4">
    <location>
        <begin position="310"/>
        <end position="320"/>
    </location>
</feature>
<dbReference type="EMBL" id="JAFJMO010000005">
    <property type="protein sequence ID" value="KAJ8276814.1"/>
    <property type="molecule type" value="Genomic_DNA"/>
</dbReference>
<dbReference type="Pfam" id="PF07647">
    <property type="entry name" value="SAM_2"/>
    <property type="match status" value="1"/>
</dbReference>
<dbReference type="GO" id="GO:0005096">
    <property type="term" value="F:GTPase activator activity"/>
    <property type="evidence" value="ECO:0007669"/>
    <property type="project" value="UniProtKB-KW"/>
</dbReference>
<dbReference type="PROSITE" id="PS50238">
    <property type="entry name" value="RHOGAP"/>
    <property type="match status" value="1"/>
</dbReference>
<keyword evidence="3" id="KW-0597">Phosphoprotein</keyword>
<dbReference type="InterPro" id="IPR001660">
    <property type="entry name" value="SAM"/>
</dbReference>
<feature type="region of interest" description="Disordered" evidence="4">
    <location>
        <begin position="410"/>
        <end position="610"/>
    </location>
</feature>
<evidence type="ECO:0000256" key="4">
    <source>
        <dbReference type="SAM" id="MobiDB-lite"/>
    </source>
</evidence>
<sequence length="1056" mass="115336">MGDQEEWGMLGTEEEWGMLGKEDQEEWGMLGKEEEWGMLRKEEEWGMLGKEEEWGTLASGWKGRVHWLRQRDSALALRPENGGCARGRSAWCPQEDLLLQRVERRSSRVSHGLAGVCGICGALLGNMARVVKVPLRRSFSEHVKESTSRAWDVFWRSVREKRLAEIEAKEACEWLRAAGFPQYVQLFRDCQFPVDVDGVKSDHTFLEQDAIDSLCRRLHTLNRCAEMRLDTGRWRKRSEESEEEEPCAISGKWSFERGLGRWSRQEGGLEGPGGSLHSSSSSDGSGTPKPGEDPQTGRSSSPTAPPALPRRPATHPARTSHPGGRATASPSPSQPSSPVTQTRSHRQQAPPPAHSPAPHTAQNLRLRPESLAIRIPRGHRPGPFPTAPPQAALSPIDPTAVNWRTGSFHGHRRRRGLSSCSKEHGLSVSPLASPGNRASILSISPLASPGNRTSVYDNVPTVSPQPWSEGERGEGGGEGRGGEGRGRGARAARGRGRGGEGTPQGRGAMMTCSRRSTAWRSASAACSTSSAPGARGCPTQTPPPAPSPRDVHLELQSAAGSEGTPENGSDCDPGTQPSAVHRRLGPLHWPSEPDLCPSPAVPGIQGQSASQMNRLQKLSLLRLSTLMDTCSPHSRQGWGWTVPKTLRKTLAPHWEDGGVFGVPLLQTAQQTGAEGLGQVGLFRKSGVKSRIQQLREMVEAERGAVSFEGQSAFDVADMVKQYFRDLPEPVFSSKLCESFLHIYQYFPKDRQFAAVQAAIFLLPDENREALHTLLLFLRDVAAQARENQMSPTNLAVCLAPPCREAPPPGYPLNTLQRGPSTRSSHRKHSLGRPSERDLSETLAATQGLAHMVGESVHLFQVPKHWQIQAQNALGDEPLQEGRERELELAIQSVLREARQGAGAWAPFPSTDNIHLAYKKEEAGAPPRCWKGGVEVGASVGEVLQRLLQEQELWEEDLLHHGVIQALGPHSHVYHYCLRGVGARAPQDHLLLRTWRCDPSSGASVLAAVSTDRPAAPPHGVRAQVLTCVHLLEPLAERRTQLTHICCTDTGGRSPHC</sequence>
<protein>
    <recommendedName>
        <fullName evidence="9">Rho GTPase activating protein 7</fullName>
    </recommendedName>
</protein>
<feature type="domain" description="Rho-GAP" evidence="5">
    <location>
        <begin position="644"/>
        <end position="859"/>
    </location>
</feature>
<dbReference type="Proteomes" id="UP001152803">
    <property type="component" value="Unassembled WGS sequence"/>
</dbReference>
<feature type="compositionally biased region" description="Low complexity" evidence="4">
    <location>
        <begin position="275"/>
        <end position="286"/>
    </location>
</feature>
<reference evidence="7" key="1">
    <citation type="journal article" date="2023" name="Science">
        <title>Genome structures resolve the early diversification of teleost fishes.</title>
        <authorList>
            <person name="Parey E."/>
            <person name="Louis A."/>
            <person name="Montfort J."/>
            <person name="Bouchez O."/>
            <person name="Roques C."/>
            <person name="Iampietro C."/>
            <person name="Lluch J."/>
            <person name="Castinel A."/>
            <person name="Donnadieu C."/>
            <person name="Desvignes T."/>
            <person name="Floi Bucao C."/>
            <person name="Jouanno E."/>
            <person name="Wen M."/>
            <person name="Mejri S."/>
            <person name="Dirks R."/>
            <person name="Jansen H."/>
            <person name="Henkel C."/>
            <person name="Chen W.J."/>
            <person name="Zahm M."/>
            <person name="Cabau C."/>
            <person name="Klopp C."/>
            <person name="Thompson A.W."/>
            <person name="Robinson-Rechavi M."/>
            <person name="Braasch I."/>
            <person name="Lecointre G."/>
            <person name="Bobe J."/>
            <person name="Postlethwait J.H."/>
            <person name="Berthelot C."/>
            <person name="Roest Crollius H."/>
            <person name="Guiguen Y."/>
        </authorList>
    </citation>
    <scope>NUCLEOTIDE SEQUENCE</scope>
    <source>
        <strain evidence="7">Concon-B</strain>
    </source>
</reference>
<dbReference type="OrthoDB" id="10003330at2759"/>
<dbReference type="Pfam" id="PF01852">
    <property type="entry name" value="START"/>
    <property type="match status" value="1"/>
</dbReference>
<dbReference type="GO" id="GO:0035023">
    <property type="term" value="P:regulation of Rho protein signal transduction"/>
    <property type="evidence" value="ECO:0007669"/>
    <property type="project" value="TreeGrafter"/>
</dbReference>
<dbReference type="SUPFAM" id="SSF47769">
    <property type="entry name" value="SAM/Pointed domain"/>
    <property type="match status" value="1"/>
</dbReference>
<comment type="subcellular location">
    <subcellularLocation>
        <location evidence="1">Membrane</location>
        <topology evidence="1">Peripheral membrane protein</topology>
    </subcellularLocation>
</comment>